<feature type="compositionally biased region" description="Acidic residues" evidence="1">
    <location>
        <begin position="523"/>
        <end position="551"/>
    </location>
</feature>
<feature type="region of interest" description="Disordered" evidence="1">
    <location>
        <begin position="493"/>
        <end position="682"/>
    </location>
</feature>
<evidence type="ECO:0000313" key="3">
    <source>
        <dbReference type="Proteomes" id="UP000242146"/>
    </source>
</evidence>
<feature type="region of interest" description="Disordered" evidence="1">
    <location>
        <begin position="437"/>
        <end position="466"/>
    </location>
</feature>
<feature type="compositionally biased region" description="Polar residues" evidence="1">
    <location>
        <begin position="599"/>
        <end position="618"/>
    </location>
</feature>
<dbReference type="AlphaFoldDB" id="A0A1X2GBJ0"/>
<name>A0A1X2GBJ0_9FUNG</name>
<comment type="caution">
    <text evidence="2">The sequence shown here is derived from an EMBL/GenBank/DDBJ whole genome shotgun (WGS) entry which is preliminary data.</text>
</comment>
<feature type="region of interest" description="Disordered" evidence="1">
    <location>
        <begin position="297"/>
        <end position="340"/>
    </location>
</feature>
<dbReference type="Proteomes" id="UP000242146">
    <property type="component" value="Unassembled WGS sequence"/>
</dbReference>
<protein>
    <submittedName>
        <fullName evidence="2">Uncharacterized protein</fullName>
    </submittedName>
</protein>
<feature type="compositionally biased region" description="Polar residues" evidence="1">
    <location>
        <begin position="626"/>
        <end position="656"/>
    </location>
</feature>
<dbReference type="OrthoDB" id="2290774at2759"/>
<organism evidence="2 3">
    <name type="scientific">Hesseltinella vesiculosa</name>
    <dbReference type="NCBI Taxonomy" id="101127"/>
    <lineage>
        <taxon>Eukaryota</taxon>
        <taxon>Fungi</taxon>
        <taxon>Fungi incertae sedis</taxon>
        <taxon>Mucoromycota</taxon>
        <taxon>Mucoromycotina</taxon>
        <taxon>Mucoromycetes</taxon>
        <taxon>Mucorales</taxon>
        <taxon>Cunninghamellaceae</taxon>
        <taxon>Hesseltinella</taxon>
    </lineage>
</organism>
<proteinExistence type="predicted"/>
<feature type="compositionally biased region" description="Polar residues" evidence="1">
    <location>
        <begin position="581"/>
        <end position="591"/>
    </location>
</feature>
<dbReference type="EMBL" id="MCGT01000027">
    <property type="protein sequence ID" value="ORX49116.1"/>
    <property type="molecule type" value="Genomic_DNA"/>
</dbReference>
<feature type="compositionally biased region" description="Low complexity" evidence="1">
    <location>
        <begin position="657"/>
        <end position="670"/>
    </location>
</feature>
<keyword evidence="3" id="KW-1185">Reference proteome</keyword>
<evidence type="ECO:0000256" key="1">
    <source>
        <dbReference type="SAM" id="MobiDB-lite"/>
    </source>
</evidence>
<sequence>MPCPSKQPSTSHLLAFVPFYFIKLATNDAYSSDRFDKNVPVLLHLVCQPNQPRHQVAIKRETTSTGFPPVVLITGPLHSTLEPIIKDVRRDTSLPIVKLDRRNVSGEPPTWLSPYFVKAGTYQLPFPPDVAKNWIHLIRSIAFDPEAPPSRSSALPPAMPPPIPGVSPMPPINPAMLGMMAPNSMFPSMYNNGLNPAMMMGPNPQMLAMNNWSSLSHLQQQQQLLLYQQQLQQQAMLQQAGPLPLPTPTPPIMSPPPFMPVSSAIAAPSPSATPVSASSYTQRKPVNALVPLLNNTHLSNPSVAGPAPTSASQSMERRKAQPSPKPPPAKPKRRVQFKSTDMVYEFDPDSYWKEDENEDDQDGYYLDDDSLVYCDDRRRPSLHQQVDGDYYDDEDYYDEDIDDYLQHGTAYDRYDESDYEQRYYLDQYYHHHQQLPPMYHQRPLPSSHAYRSRRLHPSSSTWSDSPHYASAYHRQDDSDQLYWSSRSVADNDYDYDYDDDDQRHETYQRHRNPSEATDYYTYGDEEPETDPQEDDWSDGQEEQAEGDDDDAFSAPRPRSTGYYPDPGLSSRHAGHYFSPQLAPTYSTSSTRPRMMRYHSAQTQSPSSHHPTRAASSAQHDPPAASLRQSGSDRTTRATTASHLWQPSRSNQQQWTPSVRRTSSNGSTNSRPLTAASPSRRPH</sequence>
<evidence type="ECO:0000313" key="2">
    <source>
        <dbReference type="EMBL" id="ORX49116.1"/>
    </source>
</evidence>
<reference evidence="2 3" key="1">
    <citation type="submission" date="2016-07" db="EMBL/GenBank/DDBJ databases">
        <title>Pervasive Adenine N6-methylation of Active Genes in Fungi.</title>
        <authorList>
            <consortium name="DOE Joint Genome Institute"/>
            <person name="Mondo S.J."/>
            <person name="Dannebaum R.O."/>
            <person name="Kuo R.C."/>
            <person name="Labutti K."/>
            <person name="Haridas S."/>
            <person name="Kuo A."/>
            <person name="Salamov A."/>
            <person name="Ahrendt S.R."/>
            <person name="Lipzen A."/>
            <person name="Sullivan W."/>
            <person name="Andreopoulos W.B."/>
            <person name="Clum A."/>
            <person name="Lindquist E."/>
            <person name="Daum C."/>
            <person name="Ramamoorthy G.K."/>
            <person name="Gryganskyi A."/>
            <person name="Culley D."/>
            <person name="Magnuson J.K."/>
            <person name="James T.Y."/>
            <person name="O'Malley M.A."/>
            <person name="Stajich J.E."/>
            <person name="Spatafora J.W."/>
            <person name="Visel A."/>
            <person name="Grigoriev I.V."/>
        </authorList>
    </citation>
    <scope>NUCLEOTIDE SEQUENCE [LARGE SCALE GENOMIC DNA]</scope>
    <source>
        <strain evidence="2 3">NRRL 3301</strain>
    </source>
</reference>
<accession>A0A1X2GBJ0</accession>
<gene>
    <name evidence="2" type="ORF">DM01DRAFT_357709</name>
</gene>